<protein>
    <submittedName>
        <fullName evidence="3">(spotted green pufferfish) hypothetical protein</fullName>
    </submittedName>
</protein>
<proteinExistence type="predicted"/>
<feature type="transmembrane region" description="Helical" evidence="2">
    <location>
        <begin position="40"/>
        <end position="62"/>
    </location>
</feature>
<feature type="compositionally biased region" description="Basic residues" evidence="1">
    <location>
        <begin position="104"/>
        <end position="113"/>
    </location>
</feature>
<evidence type="ECO:0000313" key="3">
    <source>
        <dbReference type="EMBL" id="CAG00070.1"/>
    </source>
</evidence>
<dbReference type="EMBL" id="CAAE01014589">
    <property type="protein sequence ID" value="CAG00070.1"/>
    <property type="molecule type" value="Genomic_DNA"/>
</dbReference>
<reference evidence="3" key="2">
    <citation type="submission" date="2004-02" db="EMBL/GenBank/DDBJ databases">
        <authorList>
            <consortium name="Genoscope"/>
            <consortium name="Whitehead Institute Centre for Genome Research"/>
        </authorList>
    </citation>
    <scope>NUCLEOTIDE SEQUENCE</scope>
</reference>
<gene>
    <name evidence="3" type="ORF">GSTENG00018373001</name>
</gene>
<dbReference type="OrthoDB" id="10039395at2759"/>
<accession>Q4SH12</accession>
<keyword evidence="2" id="KW-1133">Transmembrane helix</keyword>
<comment type="caution">
    <text evidence="3">The sequence shown here is derived from an EMBL/GenBank/DDBJ whole genome shotgun (WGS) entry which is preliminary data.</text>
</comment>
<evidence type="ECO:0000256" key="2">
    <source>
        <dbReference type="SAM" id="Phobius"/>
    </source>
</evidence>
<reference evidence="3" key="1">
    <citation type="journal article" date="2004" name="Nature">
        <title>Genome duplication in the teleost fish Tetraodon nigroviridis reveals the early vertebrate proto-karyotype.</title>
        <authorList>
            <person name="Jaillon O."/>
            <person name="Aury J.-M."/>
            <person name="Brunet F."/>
            <person name="Petit J.-L."/>
            <person name="Stange-Thomann N."/>
            <person name="Mauceli E."/>
            <person name="Bouneau L."/>
            <person name="Fischer C."/>
            <person name="Ozouf-Costaz C."/>
            <person name="Bernot A."/>
            <person name="Nicaud S."/>
            <person name="Jaffe D."/>
            <person name="Fisher S."/>
            <person name="Lutfalla G."/>
            <person name="Dossat C."/>
            <person name="Segurens B."/>
            <person name="Dasilva C."/>
            <person name="Salanoubat M."/>
            <person name="Levy M."/>
            <person name="Boudet N."/>
            <person name="Castellano S."/>
            <person name="Anthouard V."/>
            <person name="Jubin C."/>
            <person name="Castelli V."/>
            <person name="Katinka M."/>
            <person name="Vacherie B."/>
            <person name="Biemont C."/>
            <person name="Skalli Z."/>
            <person name="Cattolico L."/>
            <person name="Poulain J."/>
            <person name="De Berardinis V."/>
            <person name="Cruaud C."/>
            <person name="Duprat S."/>
            <person name="Brottier P."/>
            <person name="Coutanceau J.-P."/>
            <person name="Gouzy J."/>
            <person name="Parra G."/>
            <person name="Lardier G."/>
            <person name="Chapple C."/>
            <person name="McKernan K.J."/>
            <person name="McEwan P."/>
            <person name="Bosak S."/>
            <person name="Kellis M."/>
            <person name="Volff J.-N."/>
            <person name="Guigo R."/>
            <person name="Zody M.C."/>
            <person name="Mesirov J."/>
            <person name="Lindblad-Toh K."/>
            <person name="Birren B."/>
            <person name="Nusbaum C."/>
            <person name="Kahn D."/>
            <person name="Robinson-Rechavi M."/>
            <person name="Laudet V."/>
            <person name="Schachter V."/>
            <person name="Quetier F."/>
            <person name="Saurin W."/>
            <person name="Scarpelli C."/>
            <person name="Wincker P."/>
            <person name="Lander E.S."/>
            <person name="Weissenbach J."/>
            <person name="Roest Crollius H."/>
        </authorList>
    </citation>
    <scope>NUCLEOTIDE SEQUENCE [LARGE SCALE GENOMIC DNA]</scope>
</reference>
<feature type="compositionally biased region" description="Polar residues" evidence="1">
    <location>
        <begin position="126"/>
        <end position="141"/>
    </location>
</feature>
<organism evidence="3">
    <name type="scientific">Tetraodon nigroviridis</name>
    <name type="common">Spotted green pufferfish</name>
    <name type="synonym">Chelonodon nigroviridis</name>
    <dbReference type="NCBI Taxonomy" id="99883"/>
    <lineage>
        <taxon>Eukaryota</taxon>
        <taxon>Metazoa</taxon>
        <taxon>Chordata</taxon>
        <taxon>Craniata</taxon>
        <taxon>Vertebrata</taxon>
        <taxon>Euteleostomi</taxon>
        <taxon>Actinopterygii</taxon>
        <taxon>Neopterygii</taxon>
        <taxon>Teleostei</taxon>
        <taxon>Neoteleostei</taxon>
        <taxon>Acanthomorphata</taxon>
        <taxon>Eupercaria</taxon>
        <taxon>Tetraodontiformes</taxon>
        <taxon>Tetradontoidea</taxon>
        <taxon>Tetraodontidae</taxon>
        <taxon>Tetraodon</taxon>
    </lineage>
</organism>
<evidence type="ECO:0000256" key="1">
    <source>
        <dbReference type="SAM" id="MobiDB-lite"/>
    </source>
</evidence>
<dbReference type="KEGG" id="tng:GSTEN00018373G001"/>
<keyword evidence="2" id="KW-0812">Transmembrane</keyword>
<name>Q4SH12_TETNG</name>
<keyword evidence="2" id="KW-0472">Membrane</keyword>
<sequence>MPKDKDDHSQLTCTAWFAGELKASKTVTVYIKRKESYNYAIIPAVVGIGTAAIIGVVCLFILKKYRRRISELQNQDGSMWNRLSRLSRRTRSVSPGSSCSDQRTRHKKPKIRSVQKAPKPRFPSPEWQQSEQNSNKEVLWH</sequence>
<dbReference type="AlphaFoldDB" id="Q4SH12"/>
<feature type="region of interest" description="Disordered" evidence="1">
    <location>
        <begin position="80"/>
        <end position="141"/>
    </location>
</feature>